<keyword evidence="2" id="KW-0472">Membrane</keyword>
<dbReference type="HOGENOM" id="CLU_104197_1_0_6"/>
<evidence type="ECO:0000259" key="3">
    <source>
        <dbReference type="Pfam" id="PF03703"/>
    </source>
</evidence>
<feature type="domain" description="YdbS-like PH" evidence="3">
    <location>
        <begin position="97"/>
        <end position="172"/>
    </location>
</feature>
<sequence>MEDVTPQISASMQARRRLEQPDWIAIDEVPLTPLEQAYLHQVQIENLLIFTPLLIIAPLAAILLNLPGSLIIALVTGILILAGIVSYCRYRYALSIAYGVFDHEFIMQKGLIWHKKIALPYTRLQHVSLSQGPLERYFHQHTLKCFSAGSGSAEISLPGLGDDTAEPLRKHLLAKASQKQASQKQAAQEQNSLKQASQNQAPDGRED</sequence>
<proteinExistence type="predicted"/>
<feature type="compositionally biased region" description="Polar residues" evidence="1">
    <location>
        <begin position="189"/>
        <end position="201"/>
    </location>
</feature>
<name>A3QHK9_SHELP</name>
<dbReference type="RefSeq" id="WP_011866887.1">
    <property type="nucleotide sequence ID" value="NC_009092.1"/>
</dbReference>
<evidence type="ECO:0000313" key="5">
    <source>
        <dbReference type="Proteomes" id="UP000001558"/>
    </source>
</evidence>
<dbReference type="KEGG" id="slo:Shew_3091"/>
<dbReference type="eggNOG" id="COG3402">
    <property type="taxonomic scope" value="Bacteria"/>
</dbReference>
<reference evidence="4 5" key="1">
    <citation type="submission" date="2007-03" db="EMBL/GenBank/DDBJ databases">
        <title>Complete sequence of Shewanella loihica PV-4.</title>
        <authorList>
            <consortium name="US DOE Joint Genome Institute"/>
            <person name="Copeland A."/>
            <person name="Lucas S."/>
            <person name="Lapidus A."/>
            <person name="Barry K."/>
            <person name="Detter J.C."/>
            <person name="Glavina del Rio T."/>
            <person name="Hammon N."/>
            <person name="Israni S."/>
            <person name="Dalin E."/>
            <person name="Tice H."/>
            <person name="Pitluck S."/>
            <person name="Chain P."/>
            <person name="Malfatti S."/>
            <person name="Shin M."/>
            <person name="Vergez L."/>
            <person name="Schmutz J."/>
            <person name="Larimer F."/>
            <person name="Land M."/>
            <person name="Hauser L."/>
            <person name="Kyrpides N."/>
            <person name="Mikhailova N."/>
            <person name="Romine M.F."/>
            <person name="Serres G."/>
            <person name="Fredrickson J."/>
            <person name="Tiedje J."/>
            <person name="Richardson P."/>
        </authorList>
    </citation>
    <scope>NUCLEOTIDE SEQUENCE [LARGE SCALE GENOMIC DNA]</scope>
    <source>
        <strain evidence="5">ATCC BAA-1088 / PV-4</strain>
    </source>
</reference>
<dbReference type="OrthoDB" id="1750577at2"/>
<feature type="compositionally biased region" description="Low complexity" evidence="1">
    <location>
        <begin position="174"/>
        <end position="188"/>
    </location>
</feature>
<dbReference type="PANTHER" id="PTHR34473">
    <property type="entry name" value="UPF0699 TRANSMEMBRANE PROTEIN YDBS"/>
    <property type="match status" value="1"/>
</dbReference>
<keyword evidence="2" id="KW-1133">Transmembrane helix</keyword>
<dbReference type="Pfam" id="PF03703">
    <property type="entry name" value="bPH_2"/>
    <property type="match status" value="1"/>
</dbReference>
<accession>A3QHK9</accession>
<dbReference type="STRING" id="323850.Shew_3091"/>
<evidence type="ECO:0000256" key="1">
    <source>
        <dbReference type="SAM" id="MobiDB-lite"/>
    </source>
</evidence>
<feature type="region of interest" description="Disordered" evidence="1">
    <location>
        <begin position="174"/>
        <end position="207"/>
    </location>
</feature>
<protein>
    <submittedName>
        <fullName evidence="4">Membrane-flanked domain protein</fullName>
    </submittedName>
</protein>
<organism evidence="4 5">
    <name type="scientific">Shewanella loihica (strain ATCC BAA-1088 / PV-4)</name>
    <dbReference type="NCBI Taxonomy" id="323850"/>
    <lineage>
        <taxon>Bacteria</taxon>
        <taxon>Pseudomonadati</taxon>
        <taxon>Pseudomonadota</taxon>
        <taxon>Gammaproteobacteria</taxon>
        <taxon>Alteromonadales</taxon>
        <taxon>Shewanellaceae</taxon>
        <taxon>Shewanella</taxon>
    </lineage>
</organism>
<evidence type="ECO:0000256" key="2">
    <source>
        <dbReference type="SAM" id="Phobius"/>
    </source>
</evidence>
<keyword evidence="5" id="KW-1185">Reference proteome</keyword>
<keyword evidence="2" id="KW-0812">Transmembrane</keyword>
<dbReference type="AlphaFoldDB" id="A3QHK9"/>
<dbReference type="Proteomes" id="UP000001558">
    <property type="component" value="Chromosome"/>
</dbReference>
<gene>
    <name evidence="4" type="ordered locus">Shew_3091</name>
</gene>
<feature type="transmembrane region" description="Helical" evidence="2">
    <location>
        <begin position="70"/>
        <end position="88"/>
    </location>
</feature>
<dbReference type="EMBL" id="CP000606">
    <property type="protein sequence ID" value="ABO24957.1"/>
    <property type="molecule type" value="Genomic_DNA"/>
</dbReference>
<evidence type="ECO:0000313" key="4">
    <source>
        <dbReference type="EMBL" id="ABO24957.1"/>
    </source>
</evidence>
<dbReference type="PANTHER" id="PTHR34473:SF2">
    <property type="entry name" value="UPF0699 TRANSMEMBRANE PROTEIN YDBT"/>
    <property type="match status" value="1"/>
</dbReference>
<feature type="transmembrane region" description="Helical" evidence="2">
    <location>
        <begin position="47"/>
        <end position="64"/>
    </location>
</feature>
<dbReference type="InterPro" id="IPR005182">
    <property type="entry name" value="YdbS-like_PH"/>
</dbReference>